<comment type="catalytic activity">
    <reaction evidence="12">
        <text>1D-myo-inositol 1,2,5,6-tetrakisphosphate + H2O = 1D-myo-inositol 1,2,6-trisphosphate + phosphate</text>
        <dbReference type="Rhea" id="RHEA:77119"/>
        <dbReference type="ChEBI" id="CHEBI:15377"/>
        <dbReference type="ChEBI" id="CHEBI:43474"/>
        <dbReference type="ChEBI" id="CHEBI:195535"/>
        <dbReference type="ChEBI" id="CHEBI:195537"/>
        <dbReference type="EC" id="3.1.3.62"/>
    </reaction>
    <physiologicalReaction direction="left-to-right" evidence="12">
        <dbReference type="Rhea" id="RHEA:77120"/>
    </physiologicalReaction>
</comment>
<evidence type="ECO:0000256" key="7">
    <source>
        <dbReference type="ARBA" id="ARBA00022729"/>
    </source>
</evidence>
<evidence type="ECO:0000256" key="1">
    <source>
        <dbReference type="ARBA" id="ARBA00004236"/>
    </source>
</evidence>
<dbReference type="PANTHER" id="PTHR20963">
    <property type="entry name" value="MULTIPLE INOSITOL POLYPHOSPHATE PHOSPHATASE-RELATED"/>
    <property type="match status" value="1"/>
</dbReference>
<dbReference type="InterPro" id="IPR016274">
    <property type="entry name" value="Histidine_acid_Pase_euk"/>
</dbReference>
<dbReference type="GO" id="GO:0052745">
    <property type="term" value="F:inositol phosphate phosphatase activity"/>
    <property type="evidence" value="ECO:0007669"/>
    <property type="project" value="TreeGrafter"/>
</dbReference>
<keyword evidence="17" id="KW-1015">Disulfide bond</keyword>
<evidence type="ECO:0000256" key="11">
    <source>
        <dbReference type="ARBA" id="ARBA00031642"/>
    </source>
</evidence>
<feature type="disulfide bond" evidence="17">
    <location>
        <begin position="57"/>
        <end position="385"/>
    </location>
</feature>
<evidence type="ECO:0000313" key="19">
    <source>
        <dbReference type="EMBL" id="CAB3261073.1"/>
    </source>
</evidence>
<dbReference type="Pfam" id="PF00328">
    <property type="entry name" value="His_Phos_2"/>
    <property type="match status" value="1"/>
</dbReference>
<keyword evidence="20" id="KW-1185">Reference proteome</keyword>
<evidence type="ECO:0000256" key="14">
    <source>
        <dbReference type="ARBA" id="ARBA00043691"/>
    </source>
</evidence>
<dbReference type="AlphaFoldDB" id="A0A8S1BLF7"/>
<dbReference type="PANTHER" id="PTHR20963:SF8">
    <property type="entry name" value="MULTIPLE INOSITOL POLYPHOSPHATE PHOSPHATASE 1"/>
    <property type="match status" value="1"/>
</dbReference>
<reference evidence="19 20" key="1">
    <citation type="submission" date="2020-04" db="EMBL/GenBank/DDBJ databases">
        <authorList>
            <person name="Wallbank WR R."/>
            <person name="Pardo Diaz C."/>
            <person name="Kozak K."/>
            <person name="Martin S."/>
            <person name="Jiggins C."/>
            <person name="Moest M."/>
            <person name="Warren A I."/>
            <person name="Byers J.R.P. K."/>
            <person name="Montejo-Kovacevich G."/>
            <person name="Yen C E."/>
        </authorList>
    </citation>
    <scope>NUCLEOTIDE SEQUENCE [LARGE SCALE GENOMIC DNA]</scope>
</reference>
<comment type="catalytic activity">
    <reaction evidence="14">
        <text>1D-myo-inositol hexakisphosphate + H2O = 1D-myo-inositol 1,2,4,5,6-pentakisphosphate + phosphate</text>
        <dbReference type="Rhea" id="RHEA:16989"/>
        <dbReference type="ChEBI" id="CHEBI:15377"/>
        <dbReference type="ChEBI" id="CHEBI:43474"/>
        <dbReference type="ChEBI" id="CHEBI:57798"/>
        <dbReference type="ChEBI" id="CHEBI:58130"/>
        <dbReference type="EC" id="3.1.3.62"/>
    </reaction>
    <physiologicalReaction direction="left-to-right" evidence="14">
        <dbReference type="Rhea" id="RHEA:16990"/>
    </physiologicalReaction>
</comment>
<dbReference type="InterPro" id="IPR029033">
    <property type="entry name" value="His_PPase_superfam"/>
</dbReference>
<gene>
    <name evidence="19" type="ORF">APLA_LOCUS17639</name>
</gene>
<dbReference type="OrthoDB" id="6509975at2759"/>
<proteinExistence type="inferred from homology"/>
<keyword evidence="6" id="KW-1003">Cell membrane</keyword>
<evidence type="ECO:0000256" key="4">
    <source>
        <dbReference type="ARBA" id="ARBA00013040"/>
    </source>
</evidence>
<feature type="signal peptide" evidence="18">
    <location>
        <begin position="1"/>
        <end position="23"/>
    </location>
</feature>
<evidence type="ECO:0000256" key="6">
    <source>
        <dbReference type="ARBA" id="ARBA00022475"/>
    </source>
</evidence>
<comment type="catalytic activity">
    <reaction evidence="13">
        <text>1D-myo-inositol 1,2,4,5,6-pentakisphosphate + H2O = 1D-myo-inositol 1,2,5,6-tetrakisphosphate + phosphate</text>
        <dbReference type="Rhea" id="RHEA:77115"/>
        <dbReference type="ChEBI" id="CHEBI:15377"/>
        <dbReference type="ChEBI" id="CHEBI:43474"/>
        <dbReference type="ChEBI" id="CHEBI:57798"/>
        <dbReference type="ChEBI" id="CHEBI:195535"/>
        <dbReference type="EC" id="3.1.3.62"/>
    </reaction>
    <physiologicalReaction direction="left-to-right" evidence="13">
        <dbReference type="Rhea" id="RHEA:77116"/>
    </physiologicalReaction>
</comment>
<feature type="disulfide bond" evidence="17">
    <location>
        <begin position="258"/>
        <end position="273"/>
    </location>
</feature>
<evidence type="ECO:0000256" key="17">
    <source>
        <dbReference type="PIRSR" id="PIRSR000894-2"/>
    </source>
</evidence>
<dbReference type="EC" id="3.1.3.62" evidence="4"/>
<evidence type="ECO:0000313" key="20">
    <source>
        <dbReference type="Proteomes" id="UP000494106"/>
    </source>
</evidence>
<dbReference type="EMBL" id="CADEBC010000858">
    <property type="protein sequence ID" value="CAB3261073.1"/>
    <property type="molecule type" value="Genomic_DNA"/>
</dbReference>
<keyword evidence="10" id="KW-0325">Glycoprotein</keyword>
<dbReference type="Proteomes" id="UP000494106">
    <property type="component" value="Unassembled WGS sequence"/>
</dbReference>
<dbReference type="InterPro" id="IPR000560">
    <property type="entry name" value="His_Pase_clade-2"/>
</dbReference>
<comment type="caution">
    <text evidence="19">The sequence shown here is derived from an EMBL/GenBank/DDBJ whole genome shotgun (WGS) entry which is preliminary data.</text>
</comment>
<evidence type="ECO:0000256" key="18">
    <source>
        <dbReference type="SAM" id="SignalP"/>
    </source>
</evidence>
<keyword evidence="9" id="KW-0472">Membrane</keyword>
<dbReference type="PIRSF" id="PIRSF000894">
    <property type="entry name" value="Acid_phosphatase"/>
    <property type="match status" value="1"/>
</dbReference>
<dbReference type="CDD" id="cd07061">
    <property type="entry name" value="HP_HAP_like"/>
    <property type="match status" value="1"/>
</dbReference>
<feature type="active site" description="Proton donor" evidence="16">
    <location>
        <position position="336"/>
    </location>
</feature>
<keyword evidence="7 18" id="KW-0732">Signal</keyword>
<sequence length="456" mass="52449">MLKLSIISKLIIYLLVGLVQVRGCYWNSRCSYELFGSKTPYDTVRGDIRDYPVPENCEAISIWVLNRHGNRNPGSSVAIGMRAIADLKDEIIASYEAGESKLCSQDIDNFRNWYWNDTIDVSHSYLTGVGYEELFGIGKRIQEKYPDLFNGQAEEFYFRPTNEQRTVTSCMAFVQGITNGLNLNVTVEGPRDIDDIIRPYSHCDRYQREVKEGEVLAEQLDYYFQSEEYVAVQAAVQERLGIKTPLDVFNIFSIYEMCRFYRSWTAVLQSPWCAAFSDKDLLVLEYYDDIRHYYRNGYGSKVNVNLGKPPLKDLYENFKSAVNGKGRKVTSYFTHDTMMEMTLSALGVYKDEAPLQSTVRNADRIWRTSFIGAFSSNLIAVLNSCNDAGPTYKVQLFINEKETEICPVDGCTWEEFQDKFQAYSTANLDFCSVDNENNSTSSINRILSWSRRSHRY</sequence>
<comment type="catalytic activity">
    <reaction evidence="15">
        <text>(2R)-2,3-bisphosphoglycerate + H2O = (2R)-2-phosphoglycerate + phosphate</text>
        <dbReference type="Rhea" id="RHEA:27381"/>
        <dbReference type="ChEBI" id="CHEBI:15377"/>
        <dbReference type="ChEBI" id="CHEBI:43474"/>
        <dbReference type="ChEBI" id="CHEBI:58248"/>
        <dbReference type="ChEBI" id="CHEBI:58289"/>
        <dbReference type="EC" id="3.1.3.80"/>
    </reaction>
    <physiologicalReaction direction="left-to-right" evidence="15">
        <dbReference type="Rhea" id="RHEA:27382"/>
    </physiologicalReaction>
</comment>
<dbReference type="GO" id="GO:0034417">
    <property type="term" value="F:bisphosphoglycerate 3-phosphatase activity"/>
    <property type="evidence" value="ECO:0007669"/>
    <property type="project" value="UniProtKB-EC"/>
</dbReference>
<organism evidence="19 20">
    <name type="scientific">Arctia plantaginis</name>
    <name type="common">Wood tiger moth</name>
    <name type="synonym">Phalaena plantaginis</name>
    <dbReference type="NCBI Taxonomy" id="874455"/>
    <lineage>
        <taxon>Eukaryota</taxon>
        <taxon>Metazoa</taxon>
        <taxon>Ecdysozoa</taxon>
        <taxon>Arthropoda</taxon>
        <taxon>Hexapoda</taxon>
        <taxon>Insecta</taxon>
        <taxon>Pterygota</taxon>
        <taxon>Neoptera</taxon>
        <taxon>Endopterygota</taxon>
        <taxon>Lepidoptera</taxon>
        <taxon>Glossata</taxon>
        <taxon>Ditrysia</taxon>
        <taxon>Noctuoidea</taxon>
        <taxon>Erebidae</taxon>
        <taxon>Arctiinae</taxon>
        <taxon>Arctia</taxon>
    </lineage>
</organism>
<dbReference type="SUPFAM" id="SSF53254">
    <property type="entry name" value="Phosphoglycerate mutase-like"/>
    <property type="match status" value="1"/>
</dbReference>
<accession>A0A8S1BLF7</accession>
<name>A0A8S1BLF7_ARCPL</name>
<dbReference type="EC" id="3.1.3.80" evidence="3"/>
<dbReference type="GO" id="GO:0003993">
    <property type="term" value="F:acid phosphatase activity"/>
    <property type="evidence" value="ECO:0007669"/>
    <property type="project" value="TreeGrafter"/>
</dbReference>
<evidence type="ECO:0000256" key="3">
    <source>
        <dbReference type="ARBA" id="ARBA00012976"/>
    </source>
</evidence>
<feature type="active site" description="Nucleophile" evidence="16">
    <location>
        <position position="68"/>
    </location>
</feature>
<protein>
    <recommendedName>
        <fullName evidence="5">Multiple inositol polyphosphate phosphatase 1</fullName>
        <ecNumber evidence="4">3.1.3.62</ecNumber>
        <ecNumber evidence="3">3.1.3.80</ecNumber>
    </recommendedName>
    <alternativeName>
        <fullName evidence="11">2,3-bisphosphoglycerate 3-phosphatase</fullName>
    </alternativeName>
</protein>
<comment type="similarity">
    <text evidence="2">Belongs to the histidine acid phosphatase family. MINPP1 subfamily.</text>
</comment>
<keyword evidence="8" id="KW-0378">Hydrolase</keyword>
<evidence type="ECO:0000256" key="5">
    <source>
        <dbReference type="ARBA" id="ARBA00018097"/>
    </source>
</evidence>
<evidence type="ECO:0000256" key="10">
    <source>
        <dbReference type="ARBA" id="ARBA00023180"/>
    </source>
</evidence>
<dbReference type="GO" id="GO:0005886">
    <property type="term" value="C:plasma membrane"/>
    <property type="evidence" value="ECO:0007669"/>
    <property type="project" value="UniProtKB-SubCell"/>
</dbReference>
<evidence type="ECO:0000256" key="15">
    <source>
        <dbReference type="ARBA" id="ARBA00043832"/>
    </source>
</evidence>
<evidence type="ECO:0000256" key="13">
    <source>
        <dbReference type="ARBA" id="ARBA00043671"/>
    </source>
</evidence>
<evidence type="ECO:0000256" key="9">
    <source>
        <dbReference type="ARBA" id="ARBA00023136"/>
    </source>
</evidence>
<feature type="chain" id="PRO_5035902512" description="Multiple inositol polyphosphate phosphatase 1" evidence="18">
    <location>
        <begin position="24"/>
        <end position="456"/>
    </location>
</feature>
<evidence type="ECO:0000256" key="8">
    <source>
        <dbReference type="ARBA" id="ARBA00022801"/>
    </source>
</evidence>
<comment type="subcellular location">
    <subcellularLocation>
        <location evidence="1">Cell membrane</location>
    </subcellularLocation>
</comment>
<evidence type="ECO:0000256" key="2">
    <source>
        <dbReference type="ARBA" id="ARBA00008422"/>
    </source>
</evidence>
<evidence type="ECO:0000256" key="12">
    <source>
        <dbReference type="ARBA" id="ARBA00043668"/>
    </source>
</evidence>
<evidence type="ECO:0000256" key="16">
    <source>
        <dbReference type="PIRSR" id="PIRSR000894-1"/>
    </source>
</evidence>
<dbReference type="Gene3D" id="3.40.50.1240">
    <property type="entry name" value="Phosphoglycerate mutase-like"/>
    <property type="match status" value="1"/>
</dbReference>